<evidence type="ECO:0000313" key="2">
    <source>
        <dbReference type="EMBL" id="WUN81630.1"/>
    </source>
</evidence>
<accession>A0ABZ1QGT2</accession>
<evidence type="ECO:0000313" key="3">
    <source>
        <dbReference type="Proteomes" id="UP001432312"/>
    </source>
</evidence>
<feature type="domain" description="GmrSD restriction endonucleases N-terminal" evidence="1">
    <location>
        <begin position="16"/>
        <end position="173"/>
    </location>
</feature>
<dbReference type="Gene3D" id="3.30.950.30">
    <property type="entry name" value="Schlafen, AAA domain"/>
    <property type="match status" value="1"/>
</dbReference>
<gene>
    <name evidence="2" type="ORF">OHA91_25890</name>
</gene>
<dbReference type="RefSeq" id="WP_328740111.1">
    <property type="nucleotide sequence ID" value="NZ_CP108036.1"/>
</dbReference>
<dbReference type="Pfam" id="PF03235">
    <property type="entry name" value="GmrSD_N"/>
    <property type="match status" value="1"/>
</dbReference>
<evidence type="ECO:0000259" key="1">
    <source>
        <dbReference type="Pfam" id="PF03235"/>
    </source>
</evidence>
<dbReference type="EMBL" id="CP108036">
    <property type="protein sequence ID" value="WUN81630.1"/>
    <property type="molecule type" value="Genomic_DNA"/>
</dbReference>
<dbReference type="PANTHER" id="PTHR39639:SF1">
    <property type="entry name" value="DUF262 DOMAIN-CONTAINING PROTEIN"/>
    <property type="match status" value="1"/>
</dbReference>
<dbReference type="InterPro" id="IPR038461">
    <property type="entry name" value="Schlafen_AlbA_2_dom_sf"/>
</dbReference>
<dbReference type="PANTHER" id="PTHR39639">
    <property type="entry name" value="CHROMOSOME 16, WHOLE GENOME SHOTGUN SEQUENCE"/>
    <property type="match status" value="1"/>
</dbReference>
<dbReference type="GeneID" id="95499544"/>
<name>A0ABZ1QGT2_9ACTN</name>
<protein>
    <submittedName>
        <fullName evidence="2">DUF262 domain-containing protein</fullName>
    </submittedName>
</protein>
<organism evidence="2 3">
    <name type="scientific">Streptomyces erythrochromogenes</name>
    <dbReference type="NCBI Taxonomy" id="285574"/>
    <lineage>
        <taxon>Bacteria</taxon>
        <taxon>Bacillati</taxon>
        <taxon>Actinomycetota</taxon>
        <taxon>Actinomycetes</taxon>
        <taxon>Kitasatosporales</taxon>
        <taxon>Streptomycetaceae</taxon>
        <taxon>Streptomyces</taxon>
    </lineage>
</organism>
<dbReference type="InterPro" id="IPR004919">
    <property type="entry name" value="GmrSD_N"/>
</dbReference>
<reference evidence="2" key="1">
    <citation type="submission" date="2022-10" db="EMBL/GenBank/DDBJ databases">
        <title>The complete genomes of actinobacterial strains from the NBC collection.</title>
        <authorList>
            <person name="Joergensen T.S."/>
            <person name="Alvarez Arevalo M."/>
            <person name="Sterndorff E.B."/>
            <person name="Faurdal D."/>
            <person name="Vuksanovic O."/>
            <person name="Mourched A.-S."/>
            <person name="Charusanti P."/>
            <person name="Shaw S."/>
            <person name="Blin K."/>
            <person name="Weber T."/>
        </authorList>
    </citation>
    <scope>NUCLEOTIDE SEQUENCE</scope>
    <source>
        <strain evidence="2">NBC_00303</strain>
    </source>
</reference>
<proteinExistence type="predicted"/>
<keyword evidence="3" id="KW-1185">Reference proteome</keyword>
<sequence>MSAATPTELSVQGESIQQLYNDHTASKYLVNRRYQRKLVWGVEEKERLIDSVVQKLPIPLILLAESSGEHLGRLEVIDGLQRLNSVFSFIENEFPLGGHYFDLETLADTKARLDDGTLTQKEPVLSRDTCVKIANYQLPVSVYRSATDESVDEVFRRINSSGRHLSPHEIRQAGATQAIAGLVRRIASTVRGDASLTDFVPLSEMPKISITNNELPYGIYVENIFWVAQGILTRESVRESRDEELVLDILLDLALERPAATGLRYRDSAYGIENDRAVTSSDVVHRRIATIGESELEDRFVATLELLKDVLERAPKPFASFTVTQQNYRGVPRHFQAVFVAVSQLLHDENLEPKGTQELLDVLAGFWDGDLRIPSGGGDWGSERKIQLLDMVKAALRPAFKPALNSDKSHVKDHSVRFEATLAMALTEESLFELKQGFCRINDIGTFDENSFRKILRTASAMANTSPSASGVIFIGVADDRPDAAAVEKFGGIKALEHENFHITGTQHELSALGKSVDEMWRELVQKIKSSPLDVEFANNLAQTLTPFRYKGYLIWRLTPTAMGRPVTFDNGFFERVGPQTVEVVGASIISLAGRFHRP</sequence>
<dbReference type="Proteomes" id="UP001432312">
    <property type="component" value="Chromosome"/>
</dbReference>